<comment type="caution">
    <text evidence="1">The sequence shown here is derived from an EMBL/GenBank/DDBJ whole genome shotgun (WGS) entry which is preliminary data.</text>
</comment>
<evidence type="ECO:0000313" key="1">
    <source>
        <dbReference type="EMBL" id="MFD1787304.1"/>
    </source>
</evidence>
<keyword evidence="2" id="KW-1185">Reference proteome</keyword>
<dbReference type="RefSeq" id="WP_380939696.1">
    <property type="nucleotide sequence ID" value="NZ_JBHUFC010000003.1"/>
</dbReference>
<protein>
    <submittedName>
        <fullName evidence="1">CopG family ribbon-helix-helix protein</fullName>
    </submittedName>
</protein>
<organism evidence="1 2">
    <name type="scientific">Sphingomonas floccifaciens</name>
    <dbReference type="NCBI Taxonomy" id="1844115"/>
    <lineage>
        <taxon>Bacteria</taxon>
        <taxon>Pseudomonadati</taxon>
        <taxon>Pseudomonadota</taxon>
        <taxon>Alphaproteobacteria</taxon>
        <taxon>Sphingomonadales</taxon>
        <taxon>Sphingomonadaceae</taxon>
        <taxon>Sphingomonas</taxon>
    </lineage>
</organism>
<dbReference type="EMBL" id="JBHUFC010000003">
    <property type="protein sequence ID" value="MFD1787304.1"/>
    <property type="molecule type" value="Genomic_DNA"/>
</dbReference>
<proteinExistence type="predicted"/>
<evidence type="ECO:0000313" key="2">
    <source>
        <dbReference type="Proteomes" id="UP001597283"/>
    </source>
</evidence>
<dbReference type="Proteomes" id="UP001597283">
    <property type="component" value="Unassembled WGS sequence"/>
</dbReference>
<accession>A0ABW4NCL8</accession>
<gene>
    <name evidence="1" type="ORF">ACFSC3_06945</name>
</gene>
<name>A0ABW4NCL8_9SPHN</name>
<reference evidence="2" key="1">
    <citation type="journal article" date="2019" name="Int. J. Syst. Evol. Microbiol.">
        <title>The Global Catalogue of Microorganisms (GCM) 10K type strain sequencing project: providing services to taxonomists for standard genome sequencing and annotation.</title>
        <authorList>
            <consortium name="The Broad Institute Genomics Platform"/>
            <consortium name="The Broad Institute Genome Sequencing Center for Infectious Disease"/>
            <person name="Wu L."/>
            <person name="Ma J."/>
        </authorList>
    </citation>
    <scope>NUCLEOTIDE SEQUENCE [LARGE SCALE GENOMIC DNA]</scope>
    <source>
        <strain evidence="2">Q85</strain>
    </source>
</reference>
<sequence length="87" mass="9665">MNALSHITAALDAETFSIVERLAGEQGRSVEDFAAEAIRRVAESEADYRAFLQVGIDALDRGEFVTHEEVMAKLDAMIARHEARCRD</sequence>